<organism evidence="6 7">
    <name type="scientific">Lactiplantibacillus nangangensis</name>
    <dbReference type="NCBI Taxonomy" id="2559917"/>
    <lineage>
        <taxon>Bacteria</taxon>
        <taxon>Bacillati</taxon>
        <taxon>Bacillota</taxon>
        <taxon>Bacilli</taxon>
        <taxon>Lactobacillales</taxon>
        <taxon>Lactobacillaceae</taxon>
        <taxon>Lactiplantibacillus</taxon>
    </lineage>
</organism>
<dbReference type="InterPro" id="IPR019109">
    <property type="entry name" value="MamF_MmsF"/>
</dbReference>
<evidence type="ECO:0000256" key="5">
    <source>
        <dbReference type="SAM" id="Phobius"/>
    </source>
</evidence>
<feature type="transmembrane region" description="Helical" evidence="5">
    <location>
        <begin position="43"/>
        <end position="68"/>
    </location>
</feature>
<comment type="subcellular location">
    <subcellularLocation>
        <location evidence="1">Membrane</location>
        <topology evidence="1">Multi-pass membrane protein</topology>
    </subcellularLocation>
</comment>
<keyword evidence="7" id="KW-1185">Reference proteome</keyword>
<dbReference type="EMBL" id="JBHSSE010000003">
    <property type="protein sequence ID" value="MFC6200572.1"/>
    <property type="molecule type" value="Genomic_DNA"/>
</dbReference>
<evidence type="ECO:0000256" key="2">
    <source>
        <dbReference type="ARBA" id="ARBA00022692"/>
    </source>
</evidence>
<evidence type="ECO:0000256" key="1">
    <source>
        <dbReference type="ARBA" id="ARBA00004141"/>
    </source>
</evidence>
<reference evidence="7" key="1">
    <citation type="journal article" date="2019" name="Int. J. Syst. Evol. Microbiol.">
        <title>The Global Catalogue of Microorganisms (GCM) 10K type strain sequencing project: providing services to taxonomists for standard genome sequencing and annotation.</title>
        <authorList>
            <consortium name="The Broad Institute Genomics Platform"/>
            <consortium name="The Broad Institute Genome Sequencing Center for Infectious Disease"/>
            <person name="Wu L."/>
            <person name="Ma J."/>
        </authorList>
    </citation>
    <scope>NUCLEOTIDE SEQUENCE [LARGE SCALE GENOMIC DNA]</scope>
    <source>
        <strain evidence="7">CCM 8930</strain>
    </source>
</reference>
<sequence>MTRNRVINSLSYLSILFLPVLFPLIVWALTGDNPEIHRPAARAFWVQLLPMIMGIVFLIVLAVSGFYMDNLVHSGWLAIALLSVLAVIALGSSLYALIRGIQYLVSE</sequence>
<evidence type="ECO:0000256" key="3">
    <source>
        <dbReference type="ARBA" id="ARBA00022989"/>
    </source>
</evidence>
<name>A0ABW1SGZ9_9LACO</name>
<accession>A0ABW1SGZ9</accession>
<keyword evidence="4 5" id="KW-0472">Membrane</keyword>
<feature type="transmembrane region" description="Helical" evidence="5">
    <location>
        <begin position="74"/>
        <end position="98"/>
    </location>
</feature>
<dbReference type="Proteomes" id="UP001596171">
    <property type="component" value="Unassembled WGS sequence"/>
</dbReference>
<comment type="caution">
    <text evidence="6">The sequence shown here is derived from an EMBL/GenBank/DDBJ whole genome shotgun (WGS) entry which is preliminary data.</text>
</comment>
<feature type="transmembrane region" description="Helical" evidence="5">
    <location>
        <begin position="12"/>
        <end position="31"/>
    </location>
</feature>
<gene>
    <name evidence="6" type="ORF">ACFP1L_01515</name>
</gene>
<evidence type="ECO:0000313" key="6">
    <source>
        <dbReference type="EMBL" id="MFC6200572.1"/>
    </source>
</evidence>
<proteinExistence type="predicted"/>
<keyword evidence="3 5" id="KW-1133">Transmembrane helix</keyword>
<dbReference type="Pfam" id="PF09685">
    <property type="entry name" value="MamF_MmsF"/>
    <property type="match status" value="1"/>
</dbReference>
<dbReference type="RefSeq" id="WP_137614881.1">
    <property type="nucleotide sequence ID" value="NZ_BJDI01000001.1"/>
</dbReference>
<keyword evidence="2 5" id="KW-0812">Transmembrane</keyword>
<protein>
    <submittedName>
        <fullName evidence="6">DUF4870 domain-containing protein</fullName>
    </submittedName>
</protein>
<evidence type="ECO:0000313" key="7">
    <source>
        <dbReference type="Proteomes" id="UP001596171"/>
    </source>
</evidence>
<evidence type="ECO:0000256" key="4">
    <source>
        <dbReference type="ARBA" id="ARBA00023136"/>
    </source>
</evidence>